<reference evidence="2 3" key="1">
    <citation type="journal article" date="2012" name="Science">
        <title>The Paleozoic origin of enzymatic lignin decomposition reconstructed from 31 fungal genomes.</title>
        <authorList>
            <person name="Floudas D."/>
            <person name="Binder M."/>
            <person name="Riley R."/>
            <person name="Barry K."/>
            <person name="Blanchette R.A."/>
            <person name="Henrissat B."/>
            <person name="Martinez A.T."/>
            <person name="Otillar R."/>
            <person name="Spatafora J.W."/>
            <person name="Yadav J.S."/>
            <person name="Aerts A."/>
            <person name="Benoit I."/>
            <person name="Boyd A."/>
            <person name="Carlson A."/>
            <person name="Copeland A."/>
            <person name="Coutinho P.M."/>
            <person name="de Vries R.P."/>
            <person name="Ferreira P."/>
            <person name="Findley K."/>
            <person name="Foster B."/>
            <person name="Gaskell J."/>
            <person name="Glotzer D."/>
            <person name="Gorecki P."/>
            <person name="Heitman J."/>
            <person name="Hesse C."/>
            <person name="Hori C."/>
            <person name="Igarashi K."/>
            <person name="Jurgens J.A."/>
            <person name="Kallen N."/>
            <person name="Kersten P."/>
            <person name="Kohler A."/>
            <person name="Kuees U."/>
            <person name="Kumar T.K.A."/>
            <person name="Kuo A."/>
            <person name="LaButti K."/>
            <person name="Larrondo L.F."/>
            <person name="Lindquist E."/>
            <person name="Ling A."/>
            <person name="Lombard V."/>
            <person name="Lucas S."/>
            <person name="Lundell T."/>
            <person name="Martin R."/>
            <person name="McLaughlin D.J."/>
            <person name="Morgenstern I."/>
            <person name="Morin E."/>
            <person name="Murat C."/>
            <person name="Nagy L.G."/>
            <person name="Nolan M."/>
            <person name="Ohm R.A."/>
            <person name="Patyshakuliyeva A."/>
            <person name="Rokas A."/>
            <person name="Ruiz-Duenas F.J."/>
            <person name="Sabat G."/>
            <person name="Salamov A."/>
            <person name="Samejima M."/>
            <person name="Schmutz J."/>
            <person name="Slot J.C."/>
            <person name="St John F."/>
            <person name="Stenlid J."/>
            <person name="Sun H."/>
            <person name="Sun S."/>
            <person name="Syed K."/>
            <person name="Tsang A."/>
            <person name="Wiebenga A."/>
            <person name="Young D."/>
            <person name="Pisabarro A."/>
            <person name="Eastwood D.C."/>
            <person name="Martin F."/>
            <person name="Cullen D."/>
            <person name="Grigoriev I.V."/>
            <person name="Hibbett D.S."/>
        </authorList>
    </citation>
    <scope>NUCLEOTIDE SEQUENCE [LARGE SCALE GENOMIC DNA]</scope>
    <source>
        <strain evidence="2 3">MD-104</strain>
    </source>
</reference>
<evidence type="ECO:0000313" key="3">
    <source>
        <dbReference type="Proteomes" id="UP000218811"/>
    </source>
</evidence>
<feature type="region of interest" description="Disordered" evidence="1">
    <location>
        <begin position="75"/>
        <end position="96"/>
    </location>
</feature>
<organism evidence="2 3">
    <name type="scientific">Wolfiporia cocos (strain MD-104)</name>
    <name type="common">Brown rot fungus</name>
    <dbReference type="NCBI Taxonomy" id="742152"/>
    <lineage>
        <taxon>Eukaryota</taxon>
        <taxon>Fungi</taxon>
        <taxon>Dikarya</taxon>
        <taxon>Basidiomycota</taxon>
        <taxon>Agaricomycotina</taxon>
        <taxon>Agaricomycetes</taxon>
        <taxon>Polyporales</taxon>
        <taxon>Phaeolaceae</taxon>
        <taxon>Wolfiporia</taxon>
    </lineage>
</organism>
<feature type="region of interest" description="Disordered" evidence="1">
    <location>
        <begin position="194"/>
        <end position="214"/>
    </location>
</feature>
<gene>
    <name evidence="2" type="ORF">WOLCODRAFT_157167</name>
</gene>
<feature type="non-terminal residue" evidence="2">
    <location>
        <position position="1"/>
    </location>
</feature>
<evidence type="ECO:0000313" key="2">
    <source>
        <dbReference type="EMBL" id="PCH36464.1"/>
    </source>
</evidence>
<dbReference type="AlphaFoldDB" id="A0A2H3JIG3"/>
<keyword evidence="3" id="KW-1185">Reference proteome</keyword>
<sequence length="214" mass="22778">LFTLASEVLGVAERLAGADARAYWAGWADSVFTQMRMEADVRAWRAPLAAARGRCWLVRGSALAERVERVLEGRAHAGDGEAEGEGKARGEEGGKADVDGAAVLQGREAAEAREGLGRAIEFFERARGAAADVSPERASRSPRAVADAPRGGEGAEDVGPLLAEALFTLANLTPDECAREELYARARREAGERLARELGLDDADEEGDRMDESA</sequence>
<dbReference type="Proteomes" id="UP000218811">
    <property type="component" value="Unassembled WGS sequence"/>
</dbReference>
<evidence type="ECO:0000256" key="1">
    <source>
        <dbReference type="SAM" id="MobiDB-lite"/>
    </source>
</evidence>
<dbReference type="EMBL" id="KB467876">
    <property type="protein sequence ID" value="PCH36464.1"/>
    <property type="molecule type" value="Genomic_DNA"/>
</dbReference>
<proteinExistence type="predicted"/>
<name>A0A2H3JIG3_WOLCO</name>
<accession>A0A2H3JIG3</accession>
<protein>
    <submittedName>
        <fullName evidence="2">Uncharacterized protein</fullName>
    </submittedName>
</protein>
<feature type="region of interest" description="Disordered" evidence="1">
    <location>
        <begin position="131"/>
        <end position="153"/>
    </location>
</feature>
<dbReference type="OMA" id="WANWAES"/>
<feature type="compositionally biased region" description="Acidic residues" evidence="1">
    <location>
        <begin position="200"/>
        <end position="214"/>
    </location>
</feature>
<dbReference type="STRING" id="742152.A0A2H3JIG3"/>
<dbReference type="OrthoDB" id="3204217at2759"/>